<evidence type="ECO:0000259" key="1">
    <source>
        <dbReference type="PROSITE" id="PS50801"/>
    </source>
</evidence>
<keyword evidence="3" id="KW-1185">Reference proteome</keyword>
<comment type="caution">
    <text evidence="2">The sequence shown here is derived from an EMBL/GenBank/DDBJ whole genome shotgun (WGS) entry which is preliminary data.</text>
</comment>
<protein>
    <recommendedName>
        <fullName evidence="1">STAS domain-containing protein</fullName>
    </recommendedName>
</protein>
<proteinExistence type="predicted"/>
<dbReference type="EMBL" id="AYXG01000051">
    <property type="protein sequence ID" value="EWC63232.1"/>
    <property type="molecule type" value="Genomic_DNA"/>
</dbReference>
<accession>W7J2E0</accession>
<evidence type="ECO:0000313" key="3">
    <source>
        <dbReference type="Proteomes" id="UP000019277"/>
    </source>
</evidence>
<sequence length="110" mass="11350">MAVLRGALDLTAERGLRDVFAALPEPVAILDLSAVEILSASCLGLIVEDAAARGARGYALALVAADGLALRVVRLSGAHTCIPTFPSLSDAVREMGERELGRQATDHGVG</sequence>
<evidence type="ECO:0000313" key="2">
    <source>
        <dbReference type="EMBL" id="EWC63232.1"/>
    </source>
</evidence>
<dbReference type="Proteomes" id="UP000019277">
    <property type="component" value="Unassembled WGS sequence"/>
</dbReference>
<dbReference type="SUPFAM" id="SSF52091">
    <property type="entry name" value="SpoIIaa-like"/>
    <property type="match status" value="1"/>
</dbReference>
<dbReference type="InterPro" id="IPR036513">
    <property type="entry name" value="STAS_dom_sf"/>
</dbReference>
<dbReference type="PROSITE" id="PS50801">
    <property type="entry name" value="STAS"/>
    <property type="match status" value="1"/>
</dbReference>
<dbReference type="Gene3D" id="3.30.750.24">
    <property type="entry name" value="STAS domain"/>
    <property type="match status" value="1"/>
</dbReference>
<dbReference type="AlphaFoldDB" id="W7J2E0"/>
<dbReference type="InterPro" id="IPR002645">
    <property type="entry name" value="STAS_dom"/>
</dbReference>
<reference evidence="2 3" key="1">
    <citation type="journal article" date="2014" name="Genome Announc.">
        <title>Draft Genome Sequence of the Antitrypanosomally Active Sponge-Associated Bacterium Actinokineospora sp. Strain EG49.</title>
        <authorList>
            <person name="Harjes J."/>
            <person name="Ryu T."/>
            <person name="Abdelmohsen U.R."/>
            <person name="Moitinho-Silva L."/>
            <person name="Horn H."/>
            <person name="Ravasi T."/>
            <person name="Hentschel U."/>
        </authorList>
    </citation>
    <scope>NUCLEOTIDE SEQUENCE [LARGE SCALE GENOMIC DNA]</scope>
    <source>
        <strain evidence="2 3">EG49</strain>
    </source>
</reference>
<organism evidence="2 3">
    <name type="scientific">Actinokineospora spheciospongiae</name>
    <dbReference type="NCBI Taxonomy" id="909613"/>
    <lineage>
        <taxon>Bacteria</taxon>
        <taxon>Bacillati</taxon>
        <taxon>Actinomycetota</taxon>
        <taxon>Actinomycetes</taxon>
        <taxon>Pseudonocardiales</taxon>
        <taxon>Pseudonocardiaceae</taxon>
        <taxon>Actinokineospora</taxon>
    </lineage>
</organism>
<name>W7J2E0_9PSEU</name>
<feature type="domain" description="STAS" evidence="1">
    <location>
        <begin position="1"/>
        <end position="95"/>
    </location>
</feature>
<gene>
    <name evidence="2" type="ORF">UO65_1446</name>
</gene>